<gene>
    <name evidence="3" type="ORF">FA14DRAFT_172832</name>
</gene>
<evidence type="ECO:0000313" key="4">
    <source>
        <dbReference type="Proteomes" id="UP000245771"/>
    </source>
</evidence>
<protein>
    <submittedName>
        <fullName evidence="3">Uncharacterized protein</fullName>
    </submittedName>
</protein>
<dbReference type="GeneID" id="37022215"/>
<feature type="signal peptide" evidence="2">
    <location>
        <begin position="1"/>
        <end position="31"/>
    </location>
</feature>
<proteinExistence type="predicted"/>
<organism evidence="3 4">
    <name type="scientific">Meira miltonrushii</name>
    <dbReference type="NCBI Taxonomy" id="1280837"/>
    <lineage>
        <taxon>Eukaryota</taxon>
        <taxon>Fungi</taxon>
        <taxon>Dikarya</taxon>
        <taxon>Basidiomycota</taxon>
        <taxon>Ustilaginomycotina</taxon>
        <taxon>Exobasidiomycetes</taxon>
        <taxon>Exobasidiales</taxon>
        <taxon>Brachybasidiaceae</taxon>
        <taxon>Meira</taxon>
    </lineage>
</organism>
<dbReference type="AlphaFoldDB" id="A0A316VGW6"/>
<feature type="compositionally biased region" description="Low complexity" evidence="1">
    <location>
        <begin position="232"/>
        <end position="245"/>
    </location>
</feature>
<feature type="compositionally biased region" description="Polar residues" evidence="1">
    <location>
        <begin position="163"/>
        <end position="198"/>
    </location>
</feature>
<evidence type="ECO:0000256" key="1">
    <source>
        <dbReference type="SAM" id="MobiDB-lite"/>
    </source>
</evidence>
<evidence type="ECO:0000313" key="3">
    <source>
        <dbReference type="EMBL" id="PWN36278.1"/>
    </source>
</evidence>
<dbReference type="RefSeq" id="XP_025356580.1">
    <property type="nucleotide sequence ID" value="XM_025500434.1"/>
</dbReference>
<reference evidence="3 4" key="1">
    <citation type="journal article" date="2018" name="Mol. Biol. Evol.">
        <title>Broad Genomic Sampling Reveals a Smut Pathogenic Ancestry of the Fungal Clade Ustilaginomycotina.</title>
        <authorList>
            <person name="Kijpornyongpan T."/>
            <person name="Mondo S.J."/>
            <person name="Barry K."/>
            <person name="Sandor L."/>
            <person name="Lee J."/>
            <person name="Lipzen A."/>
            <person name="Pangilinan J."/>
            <person name="LaButti K."/>
            <person name="Hainaut M."/>
            <person name="Henrissat B."/>
            <person name="Grigoriev I.V."/>
            <person name="Spatafora J.W."/>
            <person name="Aime M.C."/>
        </authorList>
    </citation>
    <scope>NUCLEOTIDE SEQUENCE [LARGE SCALE GENOMIC DNA]</scope>
    <source>
        <strain evidence="3 4">MCA 3882</strain>
    </source>
</reference>
<dbReference type="InParanoid" id="A0A316VGW6"/>
<dbReference type="Proteomes" id="UP000245771">
    <property type="component" value="Unassembled WGS sequence"/>
</dbReference>
<feature type="region of interest" description="Disordered" evidence="1">
    <location>
        <begin position="152"/>
        <end position="289"/>
    </location>
</feature>
<dbReference type="EMBL" id="KZ819603">
    <property type="protein sequence ID" value="PWN36278.1"/>
    <property type="molecule type" value="Genomic_DNA"/>
</dbReference>
<keyword evidence="4" id="KW-1185">Reference proteome</keyword>
<accession>A0A316VGW6</accession>
<feature type="chain" id="PRO_5016333580" evidence="2">
    <location>
        <begin position="32"/>
        <end position="289"/>
    </location>
</feature>
<sequence length="289" mass="32574">MRLNRMPTCVSRPFILAVILILALMLLPADACFNCKNERDPREEPLHDRETGKIFFRTFNPEQKLDWAHHQTVGERKAGRRGVEPTDHNYNTMMLAVSKGLDKPYRALYRSRSGNQEIWDKNKGTQHVQQLTQKLRKEDTIIGRIKKLLPHKPHNYQRIIKGSSGSNHPTSTPSFKESKSDSGTPNELKQHLKGSQSPRSREKVKSWLAGIPDDLYSSKDSTSHQKHERVPGHSNGSSSRGSVSSTHDRLRSSSSPLRAYSRVSSSIDSLANIHVTNPGAKGKMQHSSN</sequence>
<keyword evidence="2" id="KW-0732">Signal</keyword>
<feature type="compositionally biased region" description="Basic and acidic residues" evidence="1">
    <location>
        <begin position="221"/>
        <end position="231"/>
    </location>
</feature>
<evidence type="ECO:0000256" key="2">
    <source>
        <dbReference type="SAM" id="SignalP"/>
    </source>
</evidence>
<name>A0A316VGW6_9BASI</name>